<dbReference type="OrthoDB" id="5848031at2759"/>
<accession>A0A4U5M3Y0</accession>
<dbReference type="Proteomes" id="UP000298663">
    <property type="component" value="Unassembled WGS sequence"/>
</dbReference>
<name>A0A4U5M3Y0_STECR</name>
<dbReference type="EMBL" id="AZBU02000010">
    <property type="protein sequence ID" value="TKR63467.1"/>
    <property type="molecule type" value="Genomic_DNA"/>
</dbReference>
<keyword evidence="2" id="KW-1185">Reference proteome</keyword>
<proteinExistence type="predicted"/>
<evidence type="ECO:0000313" key="1">
    <source>
        <dbReference type="EMBL" id="TKR63467.1"/>
    </source>
</evidence>
<evidence type="ECO:0000313" key="2">
    <source>
        <dbReference type="Proteomes" id="UP000298663"/>
    </source>
</evidence>
<protein>
    <submittedName>
        <fullName evidence="1">Uncharacterized protein</fullName>
    </submittedName>
</protein>
<reference evidence="1 2" key="1">
    <citation type="journal article" date="2015" name="Genome Biol.">
        <title>Comparative genomics of Steinernema reveals deeply conserved gene regulatory networks.</title>
        <authorList>
            <person name="Dillman A.R."/>
            <person name="Macchietto M."/>
            <person name="Porter C.F."/>
            <person name="Rogers A."/>
            <person name="Williams B."/>
            <person name="Antoshechkin I."/>
            <person name="Lee M.M."/>
            <person name="Goodwin Z."/>
            <person name="Lu X."/>
            <person name="Lewis E.E."/>
            <person name="Goodrich-Blair H."/>
            <person name="Stock S.P."/>
            <person name="Adams B.J."/>
            <person name="Sternberg P.W."/>
            <person name="Mortazavi A."/>
        </authorList>
    </citation>
    <scope>NUCLEOTIDE SEQUENCE [LARGE SCALE GENOMIC DNA]</scope>
    <source>
        <strain evidence="1 2">ALL</strain>
    </source>
</reference>
<organism evidence="1 2">
    <name type="scientific">Steinernema carpocapsae</name>
    <name type="common">Entomopathogenic nematode</name>
    <dbReference type="NCBI Taxonomy" id="34508"/>
    <lineage>
        <taxon>Eukaryota</taxon>
        <taxon>Metazoa</taxon>
        <taxon>Ecdysozoa</taxon>
        <taxon>Nematoda</taxon>
        <taxon>Chromadorea</taxon>
        <taxon>Rhabditida</taxon>
        <taxon>Tylenchina</taxon>
        <taxon>Panagrolaimomorpha</taxon>
        <taxon>Strongyloidoidea</taxon>
        <taxon>Steinernematidae</taxon>
        <taxon>Steinernema</taxon>
    </lineage>
</organism>
<gene>
    <name evidence="1" type="ORF">L596_027294</name>
</gene>
<comment type="caution">
    <text evidence="1">The sequence shown here is derived from an EMBL/GenBank/DDBJ whole genome shotgun (WGS) entry which is preliminary data.</text>
</comment>
<dbReference type="AlphaFoldDB" id="A0A4U5M3Y0"/>
<reference evidence="1 2" key="2">
    <citation type="journal article" date="2019" name="G3 (Bethesda)">
        <title>Hybrid Assembly of the Genome of the Entomopathogenic Nematode Steinernema carpocapsae Identifies the X-Chromosome.</title>
        <authorList>
            <person name="Serra L."/>
            <person name="Macchietto M."/>
            <person name="Macias-Munoz A."/>
            <person name="McGill C.J."/>
            <person name="Rodriguez I.M."/>
            <person name="Rodriguez B."/>
            <person name="Murad R."/>
            <person name="Mortazavi A."/>
        </authorList>
    </citation>
    <scope>NUCLEOTIDE SEQUENCE [LARGE SCALE GENOMIC DNA]</scope>
    <source>
        <strain evidence="1 2">ALL</strain>
    </source>
</reference>
<sequence>MLMDFFGLLGRPEDPNKKKTSPSEVYTVTCSVEMEKLAIDMNYPANETQLGRMSLTDAALSVIVHLGDFTRPMQLDLSTTALRMTDKTPFYSQLYDERLTVTPKDGTASLPTARIRAMNAFYVHTHRYLTSLADFWCQFAELQQQVSNDRRSITESLEQHKSRVLMDVNVDGGLSIAFPLNQFSSQAILLETEGVSVANRFDVASSLQDFEEYCLDNPHSEDEYDCLIDSIELNCRNASFFEAFRRPYAQGSPQFHLNEVPAFDSGLRIEVPTTFQRFGFVKTKENLLDKPKTLTFTLYRNIDEFISHNAPNNSVILCLDNAELNVSTEFYKLMRGVLEKNFADPLIPVPESIPIEILQKPESTKETASAIRYATFAFRLAFSNVVWNCCSPATKRFWSDLRSALPAEGEDLFRRIYG</sequence>